<comment type="caution">
    <text evidence="1">The sequence shown here is derived from an EMBL/GenBank/DDBJ whole genome shotgun (WGS) entry which is preliminary data.</text>
</comment>
<organism evidence="1 2">
    <name type="scientific">Granulicella mallensis</name>
    <dbReference type="NCBI Taxonomy" id="940614"/>
    <lineage>
        <taxon>Bacteria</taxon>
        <taxon>Pseudomonadati</taxon>
        <taxon>Acidobacteriota</taxon>
        <taxon>Terriglobia</taxon>
        <taxon>Terriglobales</taxon>
        <taxon>Acidobacteriaceae</taxon>
        <taxon>Granulicella</taxon>
    </lineage>
</organism>
<accession>A0A7W8E8W4</accession>
<name>A0A7W8E8W4_9BACT</name>
<evidence type="ECO:0000313" key="2">
    <source>
        <dbReference type="Proteomes" id="UP000584867"/>
    </source>
</evidence>
<evidence type="ECO:0000313" key="1">
    <source>
        <dbReference type="EMBL" id="MBB5063873.1"/>
    </source>
</evidence>
<dbReference type="Proteomes" id="UP000584867">
    <property type="component" value="Unassembled WGS sequence"/>
</dbReference>
<protein>
    <submittedName>
        <fullName evidence="1">Uncharacterized protein</fullName>
    </submittedName>
</protein>
<gene>
    <name evidence="1" type="ORF">HDF15_002221</name>
</gene>
<dbReference type="RefSeq" id="WP_184255365.1">
    <property type="nucleotide sequence ID" value="NZ_JACHIO010000008.1"/>
</dbReference>
<reference evidence="1 2" key="1">
    <citation type="submission" date="2020-08" db="EMBL/GenBank/DDBJ databases">
        <title>Genomic Encyclopedia of Type Strains, Phase IV (KMG-V): Genome sequencing to study the core and pangenomes of soil and plant-associated prokaryotes.</title>
        <authorList>
            <person name="Whitman W."/>
        </authorList>
    </citation>
    <scope>NUCLEOTIDE SEQUENCE [LARGE SCALE GENOMIC DNA]</scope>
    <source>
        <strain evidence="1 2">X5P3</strain>
    </source>
</reference>
<dbReference type="EMBL" id="JACHIO010000008">
    <property type="protein sequence ID" value="MBB5063873.1"/>
    <property type="molecule type" value="Genomic_DNA"/>
</dbReference>
<dbReference type="AlphaFoldDB" id="A0A7W8E8W4"/>
<sequence>MSIKTSELPDLIAAAVKHAIATKQITDETLQTLLHKPFTIGIYPEPALGLAERTEVVKLKPLGYAAHDLEALRNPSTLKEI</sequence>
<proteinExistence type="predicted"/>